<comment type="caution">
    <text evidence="2">The sequence shown here is derived from an EMBL/GenBank/DDBJ whole genome shotgun (WGS) entry which is preliminary data.</text>
</comment>
<accession>A0A834PN90</accession>
<reference evidence="2" key="1">
    <citation type="submission" date="2020-08" db="EMBL/GenBank/DDBJ databases">
        <authorList>
            <person name="Shumante A."/>
            <person name="Zimin A.V."/>
            <person name="Puiu D."/>
            <person name="Salzberg S.L."/>
        </authorList>
    </citation>
    <scope>NUCLEOTIDE SEQUENCE</scope>
    <source>
        <strain evidence="2">WC2-LM</strain>
        <tissue evidence="2">Liver</tissue>
    </source>
</reference>
<feature type="region of interest" description="Disordered" evidence="1">
    <location>
        <begin position="1"/>
        <end position="38"/>
    </location>
</feature>
<dbReference type="Proteomes" id="UP000662637">
    <property type="component" value="Unassembled WGS sequence"/>
</dbReference>
<sequence>MAGLGSKRAPGLSRGGSSDTGAQQSIEQERGSSGWAWGPGGFSMQTGSAFGTRRATAVSFLQQQLVKWTQLGTRSCVEGKHRSLALYPARPQRAAAPESQREMPVSSPSCSVSPRPLGGLCRRRAGLPGRRLSWWRPAAREAGAALLGTNLGTKGRRGELEVGFRQTGGSRSSRAVARQSPFMASASWLSGCAIGWNQPQAYWASDLLSCALPRTRISLWMTQRALLLQPVEAKAVQKTQEALPDRPREEGRAPAAAGAGPAGCCLEDSILGENWGSAALLETQPYSWGHAVPSMHFRKGGGGDEVKPQERTRALWEQPPPLSCSHPAPRLNKAVTVRLRRPSPT</sequence>
<feature type="compositionally biased region" description="Polar residues" evidence="1">
    <location>
        <begin position="15"/>
        <end position="26"/>
    </location>
</feature>
<protein>
    <submittedName>
        <fullName evidence="2">Uncharacterized protein</fullName>
    </submittedName>
</protein>
<feature type="region of interest" description="Disordered" evidence="1">
    <location>
        <begin position="238"/>
        <end position="260"/>
    </location>
</feature>
<feature type="region of interest" description="Disordered" evidence="1">
    <location>
        <begin position="90"/>
        <end position="111"/>
    </location>
</feature>
<gene>
    <name evidence="2" type="ORF">GHT09_012052</name>
</gene>
<proteinExistence type="predicted"/>
<evidence type="ECO:0000256" key="1">
    <source>
        <dbReference type="SAM" id="MobiDB-lite"/>
    </source>
</evidence>
<dbReference type="AlphaFoldDB" id="A0A834PN90"/>
<name>A0A834PN90_MARMO</name>
<evidence type="ECO:0000313" key="2">
    <source>
        <dbReference type="EMBL" id="KAF7462605.1"/>
    </source>
</evidence>
<feature type="compositionally biased region" description="Basic and acidic residues" evidence="1">
    <location>
        <begin position="243"/>
        <end position="252"/>
    </location>
</feature>
<evidence type="ECO:0000313" key="3">
    <source>
        <dbReference type="Proteomes" id="UP000662637"/>
    </source>
</evidence>
<dbReference type="EMBL" id="WJEC01008358">
    <property type="protein sequence ID" value="KAF7462605.1"/>
    <property type="molecule type" value="Genomic_DNA"/>
</dbReference>
<organism evidence="2 3">
    <name type="scientific">Marmota monax</name>
    <name type="common">Woodchuck</name>
    <dbReference type="NCBI Taxonomy" id="9995"/>
    <lineage>
        <taxon>Eukaryota</taxon>
        <taxon>Metazoa</taxon>
        <taxon>Chordata</taxon>
        <taxon>Craniata</taxon>
        <taxon>Vertebrata</taxon>
        <taxon>Euteleostomi</taxon>
        <taxon>Mammalia</taxon>
        <taxon>Eutheria</taxon>
        <taxon>Euarchontoglires</taxon>
        <taxon>Glires</taxon>
        <taxon>Rodentia</taxon>
        <taxon>Sciuromorpha</taxon>
        <taxon>Sciuridae</taxon>
        <taxon>Xerinae</taxon>
        <taxon>Marmotini</taxon>
        <taxon>Marmota</taxon>
    </lineage>
</organism>